<evidence type="ECO:0000256" key="2">
    <source>
        <dbReference type="SAM" id="SignalP"/>
    </source>
</evidence>
<evidence type="ECO:0000313" key="4">
    <source>
        <dbReference type="Proteomes" id="UP000477680"/>
    </source>
</evidence>
<dbReference type="RefSeq" id="WP_163493424.1">
    <property type="nucleotide sequence ID" value="NZ_CP048711.1"/>
</dbReference>
<feature type="compositionally biased region" description="Basic residues" evidence="1">
    <location>
        <begin position="140"/>
        <end position="149"/>
    </location>
</feature>
<protein>
    <submittedName>
        <fullName evidence="3">Periplasmic heavy metal sensor</fullName>
    </submittedName>
</protein>
<dbReference type="GO" id="GO:0042597">
    <property type="term" value="C:periplasmic space"/>
    <property type="evidence" value="ECO:0007669"/>
    <property type="project" value="InterPro"/>
</dbReference>
<proteinExistence type="predicted"/>
<keyword evidence="2" id="KW-0732">Signal</keyword>
<dbReference type="KEGG" id="kim:G3T16_00845"/>
<dbReference type="Gene3D" id="1.20.120.1490">
    <property type="match status" value="1"/>
</dbReference>
<dbReference type="EMBL" id="CP048711">
    <property type="protein sequence ID" value="QIB64174.1"/>
    <property type="molecule type" value="Genomic_DNA"/>
</dbReference>
<sequence length="161" mass="18165">MPTHHRKTARNTGLALLLLGSLAAAPGWTAPGDGHHGADPERMLTKMSRHLDLSQEQQDRVSQLLAQAHEAGAADRERMQALRGQLRDQQSNFDAGTAQALADELGQITARSSFRRAETRAGIYQLLDDSQRQKLERMEAKRHKHRFKRGPQADRQMRRED</sequence>
<reference evidence="3 4" key="1">
    <citation type="submission" date="2020-02" db="EMBL/GenBank/DDBJ databases">
        <title>Genome sequencing for Kineobactrum sp. M2.</title>
        <authorList>
            <person name="Park S.-J."/>
        </authorList>
    </citation>
    <scope>NUCLEOTIDE SEQUENCE [LARGE SCALE GENOMIC DNA]</scope>
    <source>
        <strain evidence="3 4">M2</strain>
    </source>
</reference>
<dbReference type="Pfam" id="PF07813">
    <property type="entry name" value="LTXXQ"/>
    <property type="match status" value="1"/>
</dbReference>
<dbReference type="Proteomes" id="UP000477680">
    <property type="component" value="Chromosome"/>
</dbReference>
<organism evidence="3 4">
    <name type="scientific">Kineobactrum salinum</name>
    <dbReference type="NCBI Taxonomy" id="2708301"/>
    <lineage>
        <taxon>Bacteria</taxon>
        <taxon>Pseudomonadati</taxon>
        <taxon>Pseudomonadota</taxon>
        <taxon>Gammaproteobacteria</taxon>
        <taxon>Cellvibrionales</taxon>
        <taxon>Halieaceae</taxon>
        <taxon>Kineobactrum</taxon>
    </lineage>
</organism>
<accession>A0A6C0U408</accession>
<name>A0A6C0U408_9GAMM</name>
<gene>
    <name evidence="3" type="ORF">G3T16_00845</name>
</gene>
<feature type="compositionally biased region" description="Basic and acidic residues" evidence="1">
    <location>
        <begin position="151"/>
        <end position="161"/>
    </location>
</feature>
<keyword evidence="4" id="KW-1185">Reference proteome</keyword>
<dbReference type="AlphaFoldDB" id="A0A6C0U408"/>
<dbReference type="InterPro" id="IPR012899">
    <property type="entry name" value="LTXXQ"/>
</dbReference>
<evidence type="ECO:0000256" key="1">
    <source>
        <dbReference type="SAM" id="MobiDB-lite"/>
    </source>
</evidence>
<evidence type="ECO:0000313" key="3">
    <source>
        <dbReference type="EMBL" id="QIB64174.1"/>
    </source>
</evidence>
<feature type="region of interest" description="Disordered" evidence="1">
    <location>
        <begin position="139"/>
        <end position="161"/>
    </location>
</feature>
<feature type="signal peptide" evidence="2">
    <location>
        <begin position="1"/>
        <end position="29"/>
    </location>
</feature>
<feature type="chain" id="PRO_5025489616" evidence="2">
    <location>
        <begin position="30"/>
        <end position="161"/>
    </location>
</feature>